<gene>
    <name evidence="2" type="ORF">N781_05130</name>
</gene>
<keyword evidence="3" id="KW-1185">Reference proteome</keyword>
<dbReference type="Proteomes" id="UP000030528">
    <property type="component" value="Unassembled WGS sequence"/>
</dbReference>
<proteinExistence type="predicted"/>
<evidence type="ECO:0000313" key="2">
    <source>
        <dbReference type="EMBL" id="KGX91167.1"/>
    </source>
</evidence>
<dbReference type="RefSeq" id="WP_026800952.1">
    <property type="nucleotide sequence ID" value="NZ_AULI01000011.1"/>
</dbReference>
<feature type="transmembrane region" description="Helical" evidence="1">
    <location>
        <begin position="23"/>
        <end position="46"/>
    </location>
</feature>
<reference evidence="2 3" key="1">
    <citation type="submission" date="2013-08" db="EMBL/GenBank/DDBJ databases">
        <authorList>
            <person name="Huang J."/>
            <person name="Wang G."/>
        </authorList>
    </citation>
    <scope>NUCLEOTIDE SEQUENCE [LARGE SCALE GENOMIC DNA]</scope>
    <source>
        <strain evidence="2 3">JSM 076056</strain>
    </source>
</reference>
<dbReference type="EMBL" id="AVPE01000011">
    <property type="protein sequence ID" value="KGX91167.1"/>
    <property type="molecule type" value="Genomic_DNA"/>
</dbReference>
<keyword evidence="1" id="KW-0812">Transmembrane</keyword>
<name>A0A0A5I5R0_9BACI</name>
<protein>
    <submittedName>
        <fullName evidence="2">Uncharacterized protein</fullName>
    </submittedName>
</protein>
<organism evidence="2 3">
    <name type="scientific">Pontibacillus halophilus JSM 076056 = DSM 19796</name>
    <dbReference type="NCBI Taxonomy" id="1385510"/>
    <lineage>
        <taxon>Bacteria</taxon>
        <taxon>Bacillati</taxon>
        <taxon>Bacillota</taxon>
        <taxon>Bacilli</taxon>
        <taxon>Bacillales</taxon>
        <taxon>Bacillaceae</taxon>
        <taxon>Pontibacillus</taxon>
    </lineage>
</organism>
<evidence type="ECO:0000313" key="3">
    <source>
        <dbReference type="Proteomes" id="UP000030528"/>
    </source>
</evidence>
<evidence type="ECO:0000256" key="1">
    <source>
        <dbReference type="SAM" id="Phobius"/>
    </source>
</evidence>
<keyword evidence="1" id="KW-0472">Membrane</keyword>
<feature type="transmembrane region" description="Helical" evidence="1">
    <location>
        <begin position="53"/>
        <end position="73"/>
    </location>
</feature>
<dbReference type="STRING" id="1385510.GCA_000425205_02632"/>
<dbReference type="AlphaFoldDB" id="A0A0A5I5R0"/>
<accession>A0A0A5I5R0</accession>
<keyword evidence="1" id="KW-1133">Transmembrane helix</keyword>
<comment type="caution">
    <text evidence="2">The sequence shown here is derived from an EMBL/GenBank/DDBJ whole genome shotgun (WGS) entry which is preliminary data.</text>
</comment>
<sequence>MITTLTTIVVVRILTNNPVLFDLMFFIMPVVIAIGAVLSMGVEMLVRNLNHRWLVSLGLHAVAAYVVCTGLVVDWGSPIFYFFALPMASFYWATDEIIRRREESHFHT</sequence>